<evidence type="ECO:0000313" key="3">
    <source>
        <dbReference type="Proteomes" id="UP000002030"/>
    </source>
</evidence>
<dbReference type="KEGG" id="tai:Taci_1625"/>
<keyword evidence="3" id="KW-1185">Reference proteome</keyword>
<dbReference type="eggNOG" id="COG1216">
    <property type="taxonomic scope" value="Bacteria"/>
</dbReference>
<proteinExistence type="predicted"/>
<name>D1B754_THEAS</name>
<feature type="domain" description="Glycosyltransferase 2-like" evidence="1">
    <location>
        <begin position="7"/>
        <end position="181"/>
    </location>
</feature>
<dbReference type="PANTHER" id="PTHR22916:SF3">
    <property type="entry name" value="UDP-GLCNAC:BETAGAL BETA-1,3-N-ACETYLGLUCOSAMINYLTRANSFERASE-LIKE PROTEIN 1"/>
    <property type="match status" value="1"/>
</dbReference>
<organism evidence="2 3">
    <name type="scientific">Thermanaerovibrio acidaminovorans (strain ATCC 49978 / DSM 6589 / Su883)</name>
    <name type="common">Selenomonas acidaminovorans</name>
    <dbReference type="NCBI Taxonomy" id="525903"/>
    <lineage>
        <taxon>Bacteria</taxon>
        <taxon>Thermotogati</taxon>
        <taxon>Synergistota</taxon>
        <taxon>Synergistia</taxon>
        <taxon>Synergistales</taxon>
        <taxon>Synergistaceae</taxon>
        <taxon>Thermanaerovibrio</taxon>
    </lineage>
</organism>
<dbReference type="OrthoDB" id="5366at2"/>
<keyword evidence="2" id="KW-0808">Transferase</keyword>
<accession>D1B754</accession>
<evidence type="ECO:0000313" key="2">
    <source>
        <dbReference type="EMBL" id="ACZ19845.1"/>
    </source>
</evidence>
<dbReference type="Pfam" id="PF00535">
    <property type="entry name" value="Glycos_transf_2"/>
    <property type="match status" value="1"/>
</dbReference>
<dbReference type="Proteomes" id="UP000002030">
    <property type="component" value="Chromosome"/>
</dbReference>
<dbReference type="AlphaFoldDB" id="D1B754"/>
<dbReference type="STRING" id="525903.Taci_1625"/>
<evidence type="ECO:0000259" key="1">
    <source>
        <dbReference type="Pfam" id="PF00535"/>
    </source>
</evidence>
<dbReference type="InterPro" id="IPR001173">
    <property type="entry name" value="Glyco_trans_2-like"/>
</dbReference>
<dbReference type="Gene3D" id="3.90.550.10">
    <property type="entry name" value="Spore Coat Polysaccharide Biosynthesis Protein SpsA, Chain A"/>
    <property type="match status" value="1"/>
</dbReference>
<dbReference type="PANTHER" id="PTHR22916">
    <property type="entry name" value="GLYCOSYLTRANSFERASE"/>
    <property type="match status" value="1"/>
</dbReference>
<dbReference type="HOGENOM" id="CLU_025996_2_0_0"/>
<dbReference type="EMBL" id="CP001818">
    <property type="protein sequence ID" value="ACZ19845.1"/>
    <property type="molecule type" value="Genomic_DNA"/>
</dbReference>
<dbReference type="CAZy" id="GT2">
    <property type="family name" value="Glycosyltransferase Family 2"/>
</dbReference>
<sequence>MTDSLFSIVCVTYNQEDLIMECLDSIAGQDYRKIELIVCDDCSTDRTVQVVEEWLEKHQDRFDNIVFLKNKENLGISATHDRGLRCAAGKYLKYIGGDDILAKNCVSRIVEFCKKTGTTWGQTLVTPFLDTLENSADFELPFRRTRKYFSYAPAGQFRMFARRCFFCAPGNFFERSILEEIGFLDTEFRTFEDWHTWLRLTRAGHTARLLPEPLVFWRRHLKSISYSAMYVGNVSFYQDIVRTLEKYVLPYEEALDWVTRKHLSSHLAYLKLLIEKGAKRDAHQKAIWLKLKSPLCWMELPYYLLNKLLPMLDRRRGIRPWNTSQAS</sequence>
<gene>
    <name evidence="2" type="ordered locus">Taci_1625</name>
</gene>
<dbReference type="EnsemblBacteria" id="ACZ19845">
    <property type="protein sequence ID" value="ACZ19845"/>
    <property type="gene ID" value="Taci_1625"/>
</dbReference>
<reference evidence="2 3" key="1">
    <citation type="journal article" date="2009" name="Stand. Genomic Sci.">
        <title>Complete genome sequence of Thermanaerovibrio acidaminovorans type strain (Su883).</title>
        <authorList>
            <person name="Chovatia M."/>
            <person name="Sikorski J."/>
            <person name="Schroder M."/>
            <person name="Lapidus A."/>
            <person name="Nolan M."/>
            <person name="Tice H."/>
            <person name="Glavina Del Rio T."/>
            <person name="Copeland A."/>
            <person name="Cheng J.F."/>
            <person name="Lucas S."/>
            <person name="Chen F."/>
            <person name="Bruce D."/>
            <person name="Goodwin L."/>
            <person name="Pitluck S."/>
            <person name="Ivanova N."/>
            <person name="Mavromatis K."/>
            <person name="Ovchinnikova G."/>
            <person name="Pati A."/>
            <person name="Chen A."/>
            <person name="Palaniappan K."/>
            <person name="Land M."/>
            <person name="Hauser L."/>
            <person name="Chang Y.J."/>
            <person name="Jeffries C.D."/>
            <person name="Chain P."/>
            <person name="Saunders E."/>
            <person name="Detter J.C."/>
            <person name="Brettin T."/>
            <person name="Rohde M."/>
            <person name="Goker M."/>
            <person name="Spring S."/>
            <person name="Bristow J."/>
            <person name="Markowitz V."/>
            <person name="Hugenholtz P."/>
            <person name="Kyrpides N.C."/>
            <person name="Klenk H.P."/>
            <person name="Eisen J.A."/>
        </authorList>
    </citation>
    <scope>NUCLEOTIDE SEQUENCE [LARGE SCALE GENOMIC DNA]</scope>
    <source>
        <strain evidence="3">ATCC 49978 / DSM 6589 / Su883</strain>
    </source>
</reference>
<dbReference type="InterPro" id="IPR029044">
    <property type="entry name" value="Nucleotide-diphossugar_trans"/>
</dbReference>
<protein>
    <submittedName>
        <fullName evidence="2">Glycosyl transferase family 2</fullName>
    </submittedName>
</protein>
<dbReference type="SUPFAM" id="SSF53448">
    <property type="entry name" value="Nucleotide-diphospho-sugar transferases"/>
    <property type="match status" value="1"/>
</dbReference>
<dbReference type="GO" id="GO:0016758">
    <property type="term" value="F:hexosyltransferase activity"/>
    <property type="evidence" value="ECO:0007669"/>
    <property type="project" value="UniProtKB-ARBA"/>
</dbReference>